<dbReference type="InterPro" id="IPR001789">
    <property type="entry name" value="Sig_transdc_resp-reg_receiver"/>
</dbReference>
<feature type="modified residue" description="4-aspartylphosphate" evidence="9">
    <location>
        <position position="64"/>
    </location>
</feature>
<keyword evidence="7" id="KW-0067">ATP-binding</keyword>
<reference evidence="13 14" key="1">
    <citation type="journal article" date="2014" name="World J. Microbiol. Biotechnol.">
        <title>Biodiversity and physiological characteristics of Antarctic and Arctic lichens-associated bacteria.</title>
        <authorList>
            <person name="Lee Y.M."/>
            <person name="Kim E.H."/>
            <person name="Lee H.K."/>
            <person name="Hong S.G."/>
        </authorList>
    </citation>
    <scope>NUCLEOTIDE SEQUENCE [LARGE SCALE GENOMIC DNA]</scope>
    <source>
        <strain evidence="13 14">PAMC 26569</strain>
    </source>
</reference>
<dbReference type="SUPFAM" id="SSF47384">
    <property type="entry name" value="Homodimeric domain of signal transducing histidine kinase"/>
    <property type="match status" value="1"/>
</dbReference>
<evidence type="ECO:0000256" key="2">
    <source>
        <dbReference type="ARBA" id="ARBA00012438"/>
    </source>
</evidence>
<evidence type="ECO:0000313" key="13">
    <source>
        <dbReference type="EMBL" id="QKE89976.1"/>
    </source>
</evidence>
<dbReference type="InterPro" id="IPR036097">
    <property type="entry name" value="HisK_dim/P_sf"/>
</dbReference>
<keyword evidence="14" id="KW-1185">Reference proteome</keyword>
<dbReference type="SMART" id="SM00448">
    <property type="entry name" value="REC"/>
    <property type="match status" value="1"/>
</dbReference>
<dbReference type="Pfam" id="PF02518">
    <property type="entry name" value="HATPase_c"/>
    <property type="match status" value="1"/>
</dbReference>
<evidence type="ECO:0000259" key="11">
    <source>
        <dbReference type="PROSITE" id="PS50109"/>
    </source>
</evidence>
<dbReference type="GO" id="GO:0000155">
    <property type="term" value="F:phosphorelay sensor kinase activity"/>
    <property type="evidence" value="ECO:0007669"/>
    <property type="project" value="InterPro"/>
</dbReference>
<evidence type="ECO:0000256" key="3">
    <source>
        <dbReference type="ARBA" id="ARBA00022553"/>
    </source>
</evidence>
<dbReference type="Gene3D" id="1.10.287.130">
    <property type="match status" value="1"/>
</dbReference>
<evidence type="ECO:0000256" key="7">
    <source>
        <dbReference type="ARBA" id="ARBA00022840"/>
    </source>
</evidence>
<dbReference type="EC" id="2.7.13.3" evidence="2"/>
<keyword evidence="3 9" id="KW-0597">Phosphoprotein</keyword>
<sequence length="417" mass="44667">MKDGAAASIGILMIDDSVEAFMTLRAMLAPRRTGQRSYALSHTNDVADGLAAMIAGTHDLYLVDYRLRAESGLDLVRAARAAGVTRPIVMLTASGMVDVEALEAGANDFLVKGAFDLPMLERTIRYAMGNAESVRRLADLNARLEALVEERTRQYAEANERLTDQIAARELAENALMRAERLQALGRMTGSVAHDFNNILTALFGSLEILKCRLGDDVGPRIAGPLNTAVEAARVGERMVEGLLAFARRRPLAPRLLQLNEVIRDTEALLKLTLSGDVRLICDLADTLPQVLVDREQFERALLNLASNAHDAMVGQADARLTISTRADGPDRILLLVGDNGPGMSRDTLNHAFEPFFSTKEVGQGTGLGLAQVYGFALQSGGSASIDSQPGQGVRVRLVLPVAAGEPVEAATSTGPA</sequence>
<evidence type="ECO:0000313" key="14">
    <source>
        <dbReference type="Proteomes" id="UP000500767"/>
    </source>
</evidence>
<dbReference type="PROSITE" id="PS50110">
    <property type="entry name" value="RESPONSE_REGULATORY"/>
    <property type="match status" value="1"/>
</dbReference>
<keyword evidence="6" id="KW-0418">Kinase</keyword>
<comment type="catalytic activity">
    <reaction evidence="1">
        <text>ATP + protein L-histidine = ADP + protein N-phospho-L-histidine.</text>
        <dbReference type="EC" id="2.7.13.3"/>
    </reaction>
</comment>
<dbReference type="KEGG" id="lck:HN018_07880"/>
<dbReference type="PROSITE" id="PS50109">
    <property type="entry name" value="HIS_KIN"/>
    <property type="match status" value="1"/>
</dbReference>
<evidence type="ECO:0000256" key="10">
    <source>
        <dbReference type="SAM" id="Coils"/>
    </source>
</evidence>
<dbReference type="RefSeq" id="WP_171835054.1">
    <property type="nucleotide sequence ID" value="NZ_CP053708.1"/>
</dbReference>
<keyword evidence="5" id="KW-0547">Nucleotide-binding</keyword>
<evidence type="ECO:0000256" key="4">
    <source>
        <dbReference type="ARBA" id="ARBA00022679"/>
    </source>
</evidence>
<gene>
    <name evidence="13" type="ORF">HN018_07880</name>
</gene>
<dbReference type="SUPFAM" id="SSF52172">
    <property type="entry name" value="CheY-like"/>
    <property type="match status" value="1"/>
</dbReference>
<keyword evidence="10" id="KW-0175">Coiled coil</keyword>
<name>A0A6M8HNS6_9PROT</name>
<dbReference type="CDD" id="cd00082">
    <property type="entry name" value="HisKA"/>
    <property type="match status" value="1"/>
</dbReference>
<dbReference type="Proteomes" id="UP000500767">
    <property type="component" value="Chromosome"/>
</dbReference>
<evidence type="ECO:0000256" key="8">
    <source>
        <dbReference type="ARBA" id="ARBA00023012"/>
    </source>
</evidence>
<dbReference type="EMBL" id="CP053708">
    <property type="protein sequence ID" value="QKE89976.1"/>
    <property type="molecule type" value="Genomic_DNA"/>
</dbReference>
<dbReference type="PRINTS" id="PR00344">
    <property type="entry name" value="BCTRLSENSOR"/>
</dbReference>
<proteinExistence type="predicted"/>
<dbReference type="Gene3D" id="3.40.50.2300">
    <property type="match status" value="1"/>
</dbReference>
<evidence type="ECO:0000256" key="6">
    <source>
        <dbReference type="ARBA" id="ARBA00022777"/>
    </source>
</evidence>
<feature type="domain" description="Histidine kinase" evidence="11">
    <location>
        <begin position="191"/>
        <end position="404"/>
    </location>
</feature>
<keyword evidence="4" id="KW-0808">Transferase</keyword>
<accession>A0A6M8HNS6</accession>
<feature type="coiled-coil region" evidence="10">
    <location>
        <begin position="130"/>
        <end position="175"/>
    </location>
</feature>
<evidence type="ECO:0000256" key="9">
    <source>
        <dbReference type="PROSITE-ProRule" id="PRU00169"/>
    </source>
</evidence>
<dbReference type="InterPro" id="IPR011006">
    <property type="entry name" value="CheY-like_superfamily"/>
</dbReference>
<evidence type="ECO:0000259" key="12">
    <source>
        <dbReference type="PROSITE" id="PS50110"/>
    </source>
</evidence>
<dbReference type="Pfam" id="PF00072">
    <property type="entry name" value="Response_reg"/>
    <property type="match status" value="1"/>
</dbReference>
<evidence type="ECO:0000256" key="5">
    <source>
        <dbReference type="ARBA" id="ARBA00022741"/>
    </source>
</evidence>
<dbReference type="PANTHER" id="PTHR43065:SF46">
    <property type="entry name" value="C4-DICARBOXYLATE TRANSPORT SENSOR PROTEIN DCTB"/>
    <property type="match status" value="1"/>
</dbReference>
<feature type="domain" description="Response regulatory" evidence="12">
    <location>
        <begin position="10"/>
        <end position="127"/>
    </location>
</feature>
<dbReference type="PANTHER" id="PTHR43065">
    <property type="entry name" value="SENSOR HISTIDINE KINASE"/>
    <property type="match status" value="1"/>
</dbReference>
<dbReference type="AlphaFoldDB" id="A0A6M8HNS6"/>
<dbReference type="SMART" id="SM00387">
    <property type="entry name" value="HATPase_c"/>
    <property type="match status" value="1"/>
</dbReference>
<dbReference type="SUPFAM" id="SSF55874">
    <property type="entry name" value="ATPase domain of HSP90 chaperone/DNA topoisomerase II/histidine kinase"/>
    <property type="match status" value="1"/>
</dbReference>
<dbReference type="SMART" id="SM00388">
    <property type="entry name" value="HisKA"/>
    <property type="match status" value="1"/>
</dbReference>
<keyword evidence="8" id="KW-0902">Two-component regulatory system</keyword>
<dbReference type="InterPro" id="IPR003594">
    <property type="entry name" value="HATPase_dom"/>
</dbReference>
<dbReference type="GO" id="GO:0005524">
    <property type="term" value="F:ATP binding"/>
    <property type="evidence" value="ECO:0007669"/>
    <property type="project" value="UniProtKB-KW"/>
</dbReference>
<dbReference type="InterPro" id="IPR036890">
    <property type="entry name" value="HATPase_C_sf"/>
</dbReference>
<dbReference type="InterPro" id="IPR003661">
    <property type="entry name" value="HisK_dim/P_dom"/>
</dbReference>
<dbReference type="Gene3D" id="3.30.565.10">
    <property type="entry name" value="Histidine kinase-like ATPase, C-terminal domain"/>
    <property type="match status" value="1"/>
</dbReference>
<dbReference type="InterPro" id="IPR005467">
    <property type="entry name" value="His_kinase_dom"/>
</dbReference>
<evidence type="ECO:0000256" key="1">
    <source>
        <dbReference type="ARBA" id="ARBA00000085"/>
    </source>
</evidence>
<dbReference type="InterPro" id="IPR004358">
    <property type="entry name" value="Sig_transdc_His_kin-like_C"/>
</dbReference>
<organism evidence="13 14">
    <name type="scientific">Lichenicola cladoniae</name>
    <dbReference type="NCBI Taxonomy" id="1484109"/>
    <lineage>
        <taxon>Bacteria</taxon>
        <taxon>Pseudomonadati</taxon>
        <taxon>Pseudomonadota</taxon>
        <taxon>Alphaproteobacteria</taxon>
        <taxon>Acetobacterales</taxon>
        <taxon>Acetobacteraceae</taxon>
        <taxon>Lichenicola</taxon>
    </lineage>
</organism>
<protein>
    <recommendedName>
        <fullName evidence="2">histidine kinase</fullName>
        <ecNumber evidence="2">2.7.13.3</ecNumber>
    </recommendedName>
</protein>